<dbReference type="SUPFAM" id="SSF56954">
    <property type="entry name" value="Outer membrane efflux proteins (OEP)"/>
    <property type="match status" value="1"/>
</dbReference>
<keyword evidence="2" id="KW-0472">Membrane</keyword>
<protein>
    <submittedName>
        <fullName evidence="3">Efflux transporter outer membrane subunit</fullName>
    </submittedName>
</protein>
<reference evidence="3 4" key="1">
    <citation type="submission" date="2022-10" db="EMBL/GenBank/DDBJ databases">
        <title>Luteolibacter flavescens strain MCCC 1K03193, whole genome shotgun sequencing project.</title>
        <authorList>
            <person name="Zhao G."/>
            <person name="Shen L."/>
        </authorList>
    </citation>
    <scope>NUCLEOTIDE SEQUENCE [LARGE SCALE GENOMIC DNA]</scope>
    <source>
        <strain evidence="3 4">MCCC 1K03193</strain>
    </source>
</reference>
<dbReference type="PANTHER" id="PTHR30203:SF32">
    <property type="entry name" value="CATION EFFLUX SYSTEM PROTEIN CUSC"/>
    <property type="match status" value="1"/>
</dbReference>
<gene>
    <name evidence="3" type="ORF">OKA04_13685</name>
</gene>
<dbReference type="Gene3D" id="2.20.200.10">
    <property type="entry name" value="Outer membrane efflux proteins (OEP)"/>
    <property type="match status" value="1"/>
</dbReference>
<dbReference type="NCBIfam" id="TIGR01845">
    <property type="entry name" value="outer_NodT"/>
    <property type="match status" value="1"/>
</dbReference>
<evidence type="ECO:0000256" key="1">
    <source>
        <dbReference type="ARBA" id="ARBA00007613"/>
    </source>
</evidence>
<comment type="subcellular location">
    <subcellularLocation>
        <location evidence="2">Cell membrane</location>
        <topology evidence="2">Lipid-anchor</topology>
    </subcellularLocation>
</comment>
<organism evidence="3 4">
    <name type="scientific">Luteolibacter flavescens</name>
    <dbReference type="NCBI Taxonomy" id="1859460"/>
    <lineage>
        <taxon>Bacteria</taxon>
        <taxon>Pseudomonadati</taxon>
        <taxon>Verrucomicrobiota</taxon>
        <taxon>Verrucomicrobiia</taxon>
        <taxon>Verrucomicrobiales</taxon>
        <taxon>Verrucomicrobiaceae</taxon>
        <taxon>Luteolibacter</taxon>
    </lineage>
</organism>
<keyword evidence="2" id="KW-0812">Transmembrane</keyword>
<dbReference type="PANTHER" id="PTHR30203">
    <property type="entry name" value="OUTER MEMBRANE CATION EFFLUX PROTEIN"/>
    <property type="match status" value="1"/>
</dbReference>
<dbReference type="PROSITE" id="PS51257">
    <property type="entry name" value="PROKAR_LIPOPROTEIN"/>
    <property type="match status" value="1"/>
</dbReference>
<proteinExistence type="inferred from homology"/>
<dbReference type="InterPro" id="IPR003423">
    <property type="entry name" value="OMP_efflux"/>
</dbReference>
<evidence type="ECO:0000313" key="4">
    <source>
        <dbReference type="Proteomes" id="UP001207930"/>
    </source>
</evidence>
<dbReference type="EMBL" id="JAPDDS010000007">
    <property type="protein sequence ID" value="MCW1885787.1"/>
    <property type="molecule type" value="Genomic_DNA"/>
</dbReference>
<name>A0ABT3FQP8_9BACT</name>
<comment type="caution">
    <text evidence="3">The sequence shown here is derived from an EMBL/GenBank/DDBJ whole genome shotgun (WGS) entry which is preliminary data.</text>
</comment>
<dbReference type="InterPro" id="IPR010131">
    <property type="entry name" value="MdtP/NodT-like"/>
</dbReference>
<evidence type="ECO:0000313" key="3">
    <source>
        <dbReference type="EMBL" id="MCW1885787.1"/>
    </source>
</evidence>
<evidence type="ECO:0000256" key="2">
    <source>
        <dbReference type="RuleBase" id="RU362097"/>
    </source>
</evidence>
<dbReference type="Pfam" id="PF02321">
    <property type="entry name" value="OEP"/>
    <property type="match status" value="2"/>
</dbReference>
<keyword evidence="4" id="KW-1185">Reference proteome</keyword>
<keyword evidence="2" id="KW-0449">Lipoprotein</keyword>
<comment type="similarity">
    <text evidence="1 2">Belongs to the outer membrane factor (OMF) (TC 1.B.17) family.</text>
</comment>
<keyword evidence="2" id="KW-0564">Palmitate</keyword>
<keyword evidence="2" id="KW-1134">Transmembrane beta strand</keyword>
<dbReference type="Gene3D" id="1.20.1600.10">
    <property type="entry name" value="Outer membrane efflux proteins (OEP)"/>
    <property type="match status" value="1"/>
</dbReference>
<dbReference type="Proteomes" id="UP001207930">
    <property type="component" value="Unassembled WGS sequence"/>
</dbReference>
<sequence length="458" mass="49259">MRNSLLLALPVLLASCNMEPALDKITSPVSESYTGNDGSGGVPADIAWQKFFTDPRLKRLVAIGLENNRDLRVATLNVEQARAQYGISRSQLFPTVNVSGSGQRSRTPGTLSQGGTAVEAKSYDVSVGVTSYELDLFGRVRSQNNAALEQYFASDAARVGAQISLVSEIANAYFTERSAVEQMELSQRTLNAVSETYDLTKMRFDAGDVSELDLRSVDVQVQTAKANLAAFQQRRAEANNAIAFLIGTAVPSNLPSGRGLEGGLVSEVKAGVSSQLLVRRPDIREAEHQLRSANANIGAARAAFFPRVTLTGGGGTASKSLGDLFQSGSTAWSFAPQISVPIFDGGFNKATLDVAEVRKQIEVARYERSIQNAFREVSDGLAARKGLNGQIAAFEGLVNAQQKRFDLADARYKQGVDSYFEVLTAQQDLFDAQASLIQLRLSRVVNSVGLYKALGGGW</sequence>
<dbReference type="RefSeq" id="WP_264501744.1">
    <property type="nucleotide sequence ID" value="NZ_JAPDDS010000007.1"/>
</dbReference>
<accession>A0ABT3FQP8</accession>